<gene>
    <name evidence="2" type="ORF">BDV98DRAFT_573883</name>
</gene>
<feature type="signal peptide" evidence="1">
    <location>
        <begin position="1"/>
        <end position="16"/>
    </location>
</feature>
<reference evidence="2 3" key="1">
    <citation type="journal article" date="2019" name="Nat. Ecol. Evol.">
        <title>Megaphylogeny resolves global patterns of mushroom evolution.</title>
        <authorList>
            <person name="Varga T."/>
            <person name="Krizsan K."/>
            <person name="Foldi C."/>
            <person name="Dima B."/>
            <person name="Sanchez-Garcia M."/>
            <person name="Sanchez-Ramirez S."/>
            <person name="Szollosi G.J."/>
            <person name="Szarkandi J.G."/>
            <person name="Papp V."/>
            <person name="Albert L."/>
            <person name="Andreopoulos W."/>
            <person name="Angelini C."/>
            <person name="Antonin V."/>
            <person name="Barry K.W."/>
            <person name="Bougher N.L."/>
            <person name="Buchanan P."/>
            <person name="Buyck B."/>
            <person name="Bense V."/>
            <person name="Catcheside P."/>
            <person name="Chovatia M."/>
            <person name="Cooper J."/>
            <person name="Damon W."/>
            <person name="Desjardin D."/>
            <person name="Finy P."/>
            <person name="Geml J."/>
            <person name="Haridas S."/>
            <person name="Hughes K."/>
            <person name="Justo A."/>
            <person name="Karasinski D."/>
            <person name="Kautmanova I."/>
            <person name="Kiss B."/>
            <person name="Kocsube S."/>
            <person name="Kotiranta H."/>
            <person name="LaButti K.M."/>
            <person name="Lechner B.E."/>
            <person name="Liimatainen K."/>
            <person name="Lipzen A."/>
            <person name="Lukacs Z."/>
            <person name="Mihaltcheva S."/>
            <person name="Morgado L.N."/>
            <person name="Niskanen T."/>
            <person name="Noordeloos M.E."/>
            <person name="Ohm R.A."/>
            <person name="Ortiz-Santana B."/>
            <person name="Ovrebo C."/>
            <person name="Racz N."/>
            <person name="Riley R."/>
            <person name="Savchenko A."/>
            <person name="Shiryaev A."/>
            <person name="Soop K."/>
            <person name="Spirin V."/>
            <person name="Szebenyi C."/>
            <person name="Tomsovsky M."/>
            <person name="Tulloss R.E."/>
            <person name="Uehling J."/>
            <person name="Grigoriev I.V."/>
            <person name="Vagvolgyi C."/>
            <person name="Papp T."/>
            <person name="Martin F.M."/>
            <person name="Miettinen O."/>
            <person name="Hibbett D.S."/>
            <person name="Nagy L.G."/>
        </authorList>
    </citation>
    <scope>NUCLEOTIDE SEQUENCE [LARGE SCALE GENOMIC DNA]</scope>
    <source>
        <strain evidence="2 3">CBS 309.79</strain>
    </source>
</reference>
<protein>
    <recommendedName>
        <fullName evidence="4">Secreted protein</fullName>
    </recommendedName>
</protein>
<keyword evidence="3" id="KW-1185">Reference proteome</keyword>
<dbReference type="EMBL" id="ML178844">
    <property type="protein sequence ID" value="TFK97838.1"/>
    <property type="molecule type" value="Genomic_DNA"/>
</dbReference>
<evidence type="ECO:0000313" key="2">
    <source>
        <dbReference type="EMBL" id="TFK97838.1"/>
    </source>
</evidence>
<dbReference type="Proteomes" id="UP000305067">
    <property type="component" value="Unassembled WGS sequence"/>
</dbReference>
<proteinExistence type="predicted"/>
<sequence>MAASLLFTFRMSKCHACLTHLAARSFLPICLELPAASWTMSKYEEQGVRAGERPESGSRNATFSPRWKSARHWQASSAPFARFTGALVRVSLGVQAAVATSK</sequence>
<evidence type="ECO:0008006" key="4">
    <source>
        <dbReference type="Google" id="ProtNLM"/>
    </source>
</evidence>
<organism evidence="2 3">
    <name type="scientific">Pterulicium gracile</name>
    <dbReference type="NCBI Taxonomy" id="1884261"/>
    <lineage>
        <taxon>Eukaryota</taxon>
        <taxon>Fungi</taxon>
        <taxon>Dikarya</taxon>
        <taxon>Basidiomycota</taxon>
        <taxon>Agaricomycotina</taxon>
        <taxon>Agaricomycetes</taxon>
        <taxon>Agaricomycetidae</taxon>
        <taxon>Agaricales</taxon>
        <taxon>Pleurotineae</taxon>
        <taxon>Pterulaceae</taxon>
        <taxon>Pterulicium</taxon>
    </lineage>
</organism>
<evidence type="ECO:0000256" key="1">
    <source>
        <dbReference type="SAM" id="SignalP"/>
    </source>
</evidence>
<feature type="chain" id="PRO_5022904395" description="Secreted protein" evidence="1">
    <location>
        <begin position="17"/>
        <end position="102"/>
    </location>
</feature>
<name>A0A5C3QCD3_9AGAR</name>
<dbReference type="AlphaFoldDB" id="A0A5C3QCD3"/>
<evidence type="ECO:0000313" key="3">
    <source>
        <dbReference type="Proteomes" id="UP000305067"/>
    </source>
</evidence>
<keyword evidence="1" id="KW-0732">Signal</keyword>
<accession>A0A5C3QCD3</accession>